<reference evidence="1 2" key="1">
    <citation type="submission" date="2016-10" db="EMBL/GenBank/DDBJ databases">
        <authorList>
            <person name="de Groot N.N."/>
        </authorList>
    </citation>
    <scope>NUCLEOTIDE SEQUENCE [LARGE SCALE GENOMIC DNA]</scope>
    <source>
        <strain evidence="1 2">DSM 2872</strain>
    </source>
</reference>
<dbReference type="RefSeq" id="WP_074670751.1">
    <property type="nucleotide sequence ID" value="NZ_FNQG01000002.1"/>
</dbReference>
<dbReference type="EMBL" id="FNQG01000002">
    <property type="protein sequence ID" value="SDZ78437.1"/>
    <property type="molecule type" value="Genomic_DNA"/>
</dbReference>
<name>A0A1H3VUI3_SELRU</name>
<organism evidence="1 2">
    <name type="scientific">Selenomonas ruminantium</name>
    <dbReference type="NCBI Taxonomy" id="971"/>
    <lineage>
        <taxon>Bacteria</taxon>
        <taxon>Bacillati</taxon>
        <taxon>Bacillota</taxon>
        <taxon>Negativicutes</taxon>
        <taxon>Selenomonadales</taxon>
        <taxon>Selenomonadaceae</taxon>
        <taxon>Selenomonas</taxon>
    </lineage>
</organism>
<gene>
    <name evidence="1" type="ORF">SAMN05660648_00591</name>
</gene>
<evidence type="ECO:0000313" key="2">
    <source>
        <dbReference type="Proteomes" id="UP000183469"/>
    </source>
</evidence>
<dbReference type="Pfam" id="PF12784">
    <property type="entry name" value="PDDEXK_2"/>
    <property type="match status" value="1"/>
</dbReference>
<sequence length="267" mass="31188">MGLLEYDPPQKYLELIQQFRLIDDTFFNACLEESTECMQLLLRIFFNRNDITVKEVVTQQSAHNLYGRSVRFDVLAVDSEGKIYNVEIQRSNEGTNPKRARFNNALIDSREINKSTKYEDFPEIWIIFITETDIFGGKLPMYHIERTITELNKPFDDAAHIIYVNGEYQESDALGLLMQDFFCSDPAKMHYQELAKRADFFKHENKGVRAMCEIMQKLQDEGRAEGEKLADRRTASRMLAKDKSIEEIMELVDLSRAEIEELAQQMR</sequence>
<accession>A0A1H3VUI3</accession>
<evidence type="ECO:0000313" key="1">
    <source>
        <dbReference type="EMBL" id="SDZ78437.1"/>
    </source>
</evidence>
<dbReference type="OrthoDB" id="9811201at2"/>
<dbReference type="AlphaFoldDB" id="A0A1H3VUI3"/>
<evidence type="ECO:0008006" key="3">
    <source>
        <dbReference type="Google" id="ProtNLM"/>
    </source>
</evidence>
<protein>
    <recommendedName>
        <fullName evidence="3">PD-(D/E)XK nuclease family transposase</fullName>
    </recommendedName>
</protein>
<proteinExistence type="predicted"/>
<dbReference type="Proteomes" id="UP000183469">
    <property type="component" value="Unassembled WGS sequence"/>
</dbReference>